<organism evidence="2 3">
    <name type="scientific">Ilyodon furcidens</name>
    <name type="common">goldbreast splitfin</name>
    <dbReference type="NCBI Taxonomy" id="33524"/>
    <lineage>
        <taxon>Eukaryota</taxon>
        <taxon>Metazoa</taxon>
        <taxon>Chordata</taxon>
        <taxon>Craniata</taxon>
        <taxon>Vertebrata</taxon>
        <taxon>Euteleostomi</taxon>
        <taxon>Actinopterygii</taxon>
        <taxon>Neopterygii</taxon>
        <taxon>Teleostei</taxon>
        <taxon>Neoteleostei</taxon>
        <taxon>Acanthomorphata</taxon>
        <taxon>Ovalentaria</taxon>
        <taxon>Atherinomorphae</taxon>
        <taxon>Cyprinodontiformes</taxon>
        <taxon>Goodeidae</taxon>
        <taxon>Ilyodon</taxon>
    </lineage>
</organism>
<keyword evidence="1" id="KW-1133">Transmembrane helix</keyword>
<keyword evidence="1" id="KW-0472">Membrane</keyword>
<evidence type="ECO:0000256" key="1">
    <source>
        <dbReference type="SAM" id="Phobius"/>
    </source>
</evidence>
<evidence type="ECO:0000313" key="2">
    <source>
        <dbReference type="EMBL" id="MEQ2223660.1"/>
    </source>
</evidence>
<protein>
    <submittedName>
        <fullName evidence="2">Uncharacterized protein</fullName>
    </submittedName>
</protein>
<reference evidence="2 3" key="1">
    <citation type="submission" date="2021-06" db="EMBL/GenBank/DDBJ databases">
        <authorList>
            <person name="Palmer J.M."/>
        </authorList>
    </citation>
    <scope>NUCLEOTIDE SEQUENCE [LARGE SCALE GENOMIC DNA]</scope>
    <source>
        <strain evidence="3">if_2019</strain>
        <tissue evidence="2">Muscle</tissue>
    </source>
</reference>
<keyword evidence="3" id="KW-1185">Reference proteome</keyword>
<feature type="transmembrane region" description="Helical" evidence="1">
    <location>
        <begin position="58"/>
        <end position="81"/>
    </location>
</feature>
<keyword evidence="1" id="KW-0812">Transmembrane</keyword>
<evidence type="ECO:0000313" key="3">
    <source>
        <dbReference type="Proteomes" id="UP001482620"/>
    </source>
</evidence>
<proteinExistence type="predicted"/>
<comment type="caution">
    <text evidence="2">The sequence shown here is derived from an EMBL/GenBank/DDBJ whole genome shotgun (WGS) entry which is preliminary data.</text>
</comment>
<dbReference type="EMBL" id="JAHRIQ010010502">
    <property type="protein sequence ID" value="MEQ2223660.1"/>
    <property type="molecule type" value="Genomic_DNA"/>
</dbReference>
<gene>
    <name evidence="2" type="ORF">ILYODFUR_038909</name>
</gene>
<sequence length="101" mass="10841">MACGLVAAAPWGFWTVASVWFPWDSPLLHSGVVTVVPAVVLLGFLCSGGPLDVYGLDLLCICPGSRGVGLWLLTLTIAYFYGESLYAHVDSGVNRYTNVLY</sequence>
<name>A0ABV0SSU0_9TELE</name>
<accession>A0ABV0SSU0</accession>
<dbReference type="Proteomes" id="UP001482620">
    <property type="component" value="Unassembled WGS sequence"/>
</dbReference>
<feature type="transmembrane region" description="Helical" evidence="1">
    <location>
        <begin position="28"/>
        <end position="46"/>
    </location>
</feature>